<accession>A0A0M3HU30</accession>
<evidence type="ECO:0000313" key="1">
    <source>
        <dbReference type="Proteomes" id="UP000036681"/>
    </source>
</evidence>
<dbReference type="AlphaFoldDB" id="A0A0M3HU30"/>
<sequence>MNVQVHRCALEEDEEYLQLTFALRTPVMGCQPTANDYTLNTMFCCLCKRVSSTIRNNNSTWYISTVEDICSDKMF</sequence>
<proteinExistence type="predicted"/>
<keyword evidence="1" id="KW-1185">Reference proteome</keyword>
<protein>
    <submittedName>
        <fullName evidence="2">LITAF domain-containing protein</fullName>
    </submittedName>
</protein>
<name>A0A0M3HU30_ASCLU</name>
<dbReference type="WBParaSite" id="ALUE_0000625001-mRNA-1">
    <property type="protein sequence ID" value="ALUE_0000625001-mRNA-1"/>
    <property type="gene ID" value="ALUE_0000625001"/>
</dbReference>
<organism evidence="1 2">
    <name type="scientific">Ascaris lumbricoides</name>
    <name type="common">Giant roundworm</name>
    <dbReference type="NCBI Taxonomy" id="6252"/>
    <lineage>
        <taxon>Eukaryota</taxon>
        <taxon>Metazoa</taxon>
        <taxon>Ecdysozoa</taxon>
        <taxon>Nematoda</taxon>
        <taxon>Chromadorea</taxon>
        <taxon>Rhabditida</taxon>
        <taxon>Spirurina</taxon>
        <taxon>Ascaridomorpha</taxon>
        <taxon>Ascaridoidea</taxon>
        <taxon>Ascarididae</taxon>
        <taxon>Ascaris</taxon>
    </lineage>
</organism>
<reference evidence="2" key="1">
    <citation type="submission" date="2017-02" db="UniProtKB">
        <authorList>
            <consortium name="WormBaseParasite"/>
        </authorList>
    </citation>
    <scope>IDENTIFICATION</scope>
</reference>
<evidence type="ECO:0000313" key="2">
    <source>
        <dbReference type="WBParaSite" id="ALUE_0000625001-mRNA-1"/>
    </source>
</evidence>
<dbReference type="Proteomes" id="UP000036681">
    <property type="component" value="Unplaced"/>
</dbReference>